<dbReference type="AlphaFoldDB" id="A0A1F5G3D2"/>
<dbReference type="Pfam" id="PF02388">
    <property type="entry name" value="FemAB"/>
    <property type="match status" value="1"/>
</dbReference>
<keyword evidence="4" id="KW-0573">Peptidoglycan synthesis</keyword>
<dbReference type="GO" id="GO:0009252">
    <property type="term" value="P:peptidoglycan biosynthetic process"/>
    <property type="evidence" value="ECO:0007669"/>
    <property type="project" value="UniProtKB-KW"/>
</dbReference>
<reference evidence="7 8" key="1">
    <citation type="journal article" date="2016" name="Nat. Commun.">
        <title>Thousands of microbial genomes shed light on interconnected biogeochemical processes in an aquifer system.</title>
        <authorList>
            <person name="Anantharaman K."/>
            <person name="Brown C.T."/>
            <person name="Hug L.A."/>
            <person name="Sharon I."/>
            <person name="Castelle C.J."/>
            <person name="Probst A.J."/>
            <person name="Thomas B.C."/>
            <person name="Singh A."/>
            <person name="Wilkins M.J."/>
            <person name="Karaoz U."/>
            <person name="Brodie E.L."/>
            <person name="Williams K.H."/>
            <person name="Hubbard S.S."/>
            <person name="Banfield J.F."/>
        </authorList>
    </citation>
    <scope>NUCLEOTIDE SEQUENCE [LARGE SCALE GENOMIC DNA]</scope>
</reference>
<evidence type="ECO:0008006" key="9">
    <source>
        <dbReference type="Google" id="ProtNLM"/>
    </source>
</evidence>
<keyword evidence="2" id="KW-0808">Transferase</keyword>
<dbReference type="GO" id="GO:0016755">
    <property type="term" value="F:aminoacyltransferase activity"/>
    <property type="evidence" value="ECO:0007669"/>
    <property type="project" value="InterPro"/>
</dbReference>
<accession>A0A1F5G3D2</accession>
<dbReference type="PANTHER" id="PTHR36174">
    <property type="entry name" value="LIPID II:GLYCINE GLYCYLTRANSFERASE"/>
    <property type="match status" value="1"/>
</dbReference>
<dbReference type="InterPro" id="IPR016181">
    <property type="entry name" value="Acyl_CoA_acyltransferase"/>
</dbReference>
<protein>
    <recommendedName>
        <fullName evidence="9">BioF2-like acetyltransferase domain-containing protein</fullName>
    </recommendedName>
</protein>
<evidence type="ECO:0000256" key="3">
    <source>
        <dbReference type="ARBA" id="ARBA00022960"/>
    </source>
</evidence>
<evidence type="ECO:0000256" key="6">
    <source>
        <dbReference type="ARBA" id="ARBA00023316"/>
    </source>
</evidence>
<keyword evidence="3" id="KW-0133">Cell shape</keyword>
<evidence type="ECO:0000256" key="1">
    <source>
        <dbReference type="ARBA" id="ARBA00009943"/>
    </source>
</evidence>
<comment type="caution">
    <text evidence="7">The sequence shown here is derived from an EMBL/GenBank/DDBJ whole genome shotgun (WGS) entry which is preliminary data.</text>
</comment>
<evidence type="ECO:0000256" key="4">
    <source>
        <dbReference type="ARBA" id="ARBA00022984"/>
    </source>
</evidence>
<dbReference type="GO" id="GO:0008360">
    <property type="term" value="P:regulation of cell shape"/>
    <property type="evidence" value="ECO:0007669"/>
    <property type="project" value="UniProtKB-KW"/>
</dbReference>
<dbReference type="InterPro" id="IPR050644">
    <property type="entry name" value="PG_Glycine_Bridge_Synth"/>
</dbReference>
<dbReference type="Gene3D" id="3.40.630.30">
    <property type="match status" value="1"/>
</dbReference>
<organism evidence="7 8">
    <name type="scientific">Candidatus Curtissbacteria bacterium RBG_16_39_7</name>
    <dbReference type="NCBI Taxonomy" id="1797707"/>
    <lineage>
        <taxon>Bacteria</taxon>
        <taxon>Candidatus Curtissiibacteriota</taxon>
    </lineage>
</organism>
<dbReference type="EMBL" id="MFAV01000020">
    <property type="protein sequence ID" value="OGD86324.1"/>
    <property type="molecule type" value="Genomic_DNA"/>
</dbReference>
<evidence type="ECO:0000313" key="8">
    <source>
        <dbReference type="Proteomes" id="UP000176628"/>
    </source>
</evidence>
<keyword evidence="5" id="KW-0012">Acyltransferase</keyword>
<comment type="similarity">
    <text evidence="1">Belongs to the FemABX family.</text>
</comment>
<dbReference type="InterPro" id="IPR003447">
    <property type="entry name" value="FEMABX"/>
</dbReference>
<evidence type="ECO:0000313" key="7">
    <source>
        <dbReference type="EMBL" id="OGD86324.1"/>
    </source>
</evidence>
<dbReference type="Proteomes" id="UP000176628">
    <property type="component" value="Unassembled WGS sequence"/>
</dbReference>
<dbReference type="PANTHER" id="PTHR36174:SF1">
    <property type="entry name" value="LIPID II:GLYCINE GLYCYLTRANSFERASE"/>
    <property type="match status" value="1"/>
</dbReference>
<dbReference type="PROSITE" id="PS51191">
    <property type="entry name" value="FEMABX"/>
    <property type="match status" value="1"/>
</dbReference>
<evidence type="ECO:0000256" key="5">
    <source>
        <dbReference type="ARBA" id="ARBA00023315"/>
    </source>
</evidence>
<keyword evidence="6" id="KW-0961">Cell wall biogenesis/degradation</keyword>
<dbReference type="GO" id="GO:0071555">
    <property type="term" value="P:cell wall organization"/>
    <property type="evidence" value="ECO:0007669"/>
    <property type="project" value="UniProtKB-KW"/>
</dbReference>
<name>A0A1F5G3D2_9BACT</name>
<proteinExistence type="inferred from homology"/>
<gene>
    <name evidence="7" type="ORF">A2Z23_00195</name>
</gene>
<dbReference type="SUPFAM" id="SSF55729">
    <property type="entry name" value="Acyl-CoA N-acyltransferases (Nat)"/>
    <property type="match status" value="2"/>
</dbReference>
<evidence type="ECO:0000256" key="2">
    <source>
        <dbReference type="ARBA" id="ARBA00022679"/>
    </source>
</evidence>
<sequence>MIDIRQSPLWATYLEKLGWRVKKIDGNFIYIKKIPLIGSFIKIQRVKNLNFKKLDLIRKKYRAFSIKIEPDFSTPKNFVESLQKLGFKKDNFPLSPPKTICVDLGKTENQLWNSLKKDCRYCIKKALDQKIKTKKSKNIKVFAKFWSKEREKGFGPSQKEDLKKIFNAFGKNAQIFIAEKDEEILGGALIFVWGESCYYTHAFSTKTGREFFTQYLIVWEVIKEAKNLGCKIFDLEGIYDKRFHSATKSWQGFSHFKKSFGGKEIEYPGTFSKIFLPLGKSLSS</sequence>